<feature type="signal peptide" evidence="13">
    <location>
        <begin position="1"/>
        <end position="17"/>
    </location>
</feature>
<dbReference type="EnsemblMetazoa" id="XM_014400955.2">
    <property type="protein sequence ID" value="XP_014256441.1"/>
    <property type="gene ID" value="LOC106670519"/>
</dbReference>
<protein>
    <recommendedName>
        <fullName evidence="4 11">Translocon-associated protein subunit beta</fullName>
        <shortName evidence="11">TRAP-beta</shortName>
    </recommendedName>
    <alternativeName>
        <fullName evidence="11">Signal sequence receptor subunit beta</fullName>
    </alternativeName>
</protein>
<keyword evidence="9 11" id="KW-0472">Membrane</keyword>
<accession>A0A8I6S1J7</accession>
<evidence type="ECO:0000313" key="15">
    <source>
        <dbReference type="Proteomes" id="UP000494040"/>
    </source>
</evidence>
<dbReference type="PANTHER" id="PTHR12861">
    <property type="entry name" value="TRANSLOCON-ASSOCIATED PROTEIN, BETA SUBUNIT PRECURSOR TRAP-BETA SIGNAL SEQUENCE RECEPTOR BETA SUBUNIT"/>
    <property type="match status" value="1"/>
</dbReference>
<gene>
    <name evidence="14" type="primary">106670519</name>
</gene>
<proteinExistence type="inferred from homology"/>
<comment type="similarity">
    <text evidence="3 11">Belongs to the TRAP-beta family.</text>
</comment>
<keyword evidence="6 13" id="KW-0732">Signal</keyword>
<dbReference type="OMA" id="ILWHSSK"/>
<evidence type="ECO:0000256" key="2">
    <source>
        <dbReference type="ARBA" id="ARBA00004115"/>
    </source>
</evidence>
<comment type="function">
    <text evidence="1 11">TRAP proteins are part of a complex whose function is to bind calcium to the ER membrane and thereby regulate the retention of ER resident proteins.</text>
</comment>
<evidence type="ECO:0000256" key="11">
    <source>
        <dbReference type="PIRNR" id="PIRNR016400"/>
    </source>
</evidence>
<dbReference type="PANTHER" id="PTHR12861:SF3">
    <property type="entry name" value="TRANSLOCON-ASSOCIATED PROTEIN SUBUNIT BETA"/>
    <property type="match status" value="1"/>
</dbReference>
<keyword evidence="10" id="KW-0325">Glycoprotein</keyword>
<evidence type="ECO:0000256" key="13">
    <source>
        <dbReference type="SAM" id="SignalP"/>
    </source>
</evidence>
<keyword evidence="5 12" id="KW-0812">Transmembrane</keyword>
<evidence type="ECO:0000256" key="7">
    <source>
        <dbReference type="ARBA" id="ARBA00022824"/>
    </source>
</evidence>
<keyword evidence="8 12" id="KW-1133">Transmembrane helix</keyword>
<comment type="subcellular location">
    <subcellularLocation>
        <location evidence="2">Endoplasmic reticulum membrane</location>
        <topology evidence="2">Single-pass type I membrane protein</topology>
    </subcellularLocation>
</comment>
<comment type="subunit">
    <text evidence="11">Heterotetramer of TRAP-alpha, TRAP-beta, TRAP-delta and TRAP-gamma.</text>
</comment>
<evidence type="ECO:0000256" key="10">
    <source>
        <dbReference type="ARBA" id="ARBA00023180"/>
    </source>
</evidence>
<name>A0A8I6S1J7_CIMLE</name>
<dbReference type="KEGG" id="clec:106670519"/>
<evidence type="ECO:0000313" key="14">
    <source>
        <dbReference type="EnsemblMetazoa" id="XP_014256441.1"/>
    </source>
</evidence>
<reference evidence="14" key="1">
    <citation type="submission" date="2022-01" db="UniProtKB">
        <authorList>
            <consortium name="EnsemblMetazoa"/>
        </authorList>
    </citation>
    <scope>IDENTIFICATION</scope>
</reference>
<feature type="transmembrane region" description="Helical" evidence="12">
    <location>
        <begin position="155"/>
        <end position="173"/>
    </location>
</feature>
<dbReference type="AlphaFoldDB" id="A0A8I6S1J7"/>
<keyword evidence="15" id="KW-1185">Reference proteome</keyword>
<evidence type="ECO:0000256" key="4">
    <source>
        <dbReference type="ARBA" id="ARBA00021110"/>
    </source>
</evidence>
<evidence type="ECO:0000256" key="6">
    <source>
        <dbReference type="ARBA" id="ARBA00022729"/>
    </source>
</evidence>
<organism evidence="14 15">
    <name type="scientific">Cimex lectularius</name>
    <name type="common">Bed bug</name>
    <name type="synonym">Acanthia lectularia</name>
    <dbReference type="NCBI Taxonomy" id="79782"/>
    <lineage>
        <taxon>Eukaryota</taxon>
        <taxon>Metazoa</taxon>
        <taxon>Ecdysozoa</taxon>
        <taxon>Arthropoda</taxon>
        <taxon>Hexapoda</taxon>
        <taxon>Insecta</taxon>
        <taxon>Pterygota</taxon>
        <taxon>Neoptera</taxon>
        <taxon>Paraneoptera</taxon>
        <taxon>Hemiptera</taxon>
        <taxon>Heteroptera</taxon>
        <taxon>Panheteroptera</taxon>
        <taxon>Cimicomorpha</taxon>
        <taxon>Cimicidae</taxon>
        <taxon>Cimex</taxon>
    </lineage>
</organism>
<evidence type="ECO:0000256" key="1">
    <source>
        <dbReference type="ARBA" id="ARBA00002838"/>
    </source>
</evidence>
<evidence type="ECO:0000256" key="12">
    <source>
        <dbReference type="SAM" id="Phobius"/>
    </source>
</evidence>
<dbReference type="InterPro" id="IPR008856">
    <property type="entry name" value="TRAP_beta"/>
</dbReference>
<sequence>MEFRFYILFALLGCALAAEEGDTGARLLISKQILNNYIVEDMDLIVKYTLYNIGNNAASNIVLSDNSFSPDIFGTAGGHLNVKISRIPPATNITHVVVLKPKRVGMVNFTSAEVRYTNSDESNEVQVGISSEPGEGYVIAFRDYDKKFSPHLIDWGAFAVMAFAPLFIPFVLWRSSKTKYESSLYQKKLKE</sequence>
<evidence type="ECO:0000256" key="9">
    <source>
        <dbReference type="ARBA" id="ARBA00023136"/>
    </source>
</evidence>
<feature type="chain" id="PRO_5035216901" description="Translocon-associated protein subunit beta" evidence="13">
    <location>
        <begin position="18"/>
        <end position="191"/>
    </location>
</feature>
<evidence type="ECO:0000256" key="8">
    <source>
        <dbReference type="ARBA" id="ARBA00022989"/>
    </source>
</evidence>
<dbReference type="Pfam" id="PF05753">
    <property type="entry name" value="TRAP_beta"/>
    <property type="match status" value="1"/>
</dbReference>
<dbReference type="PIRSF" id="PIRSF016400">
    <property type="entry name" value="TRAP_beta"/>
    <property type="match status" value="1"/>
</dbReference>
<dbReference type="Proteomes" id="UP000494040">
    <property type="component" value="Unassembled WGS sequence"/>
</dbReference>
<dbReference type="OrthoDB" id="5860827at2759"/>
<keyword evidence="7 11" id="KW-0256">Endoplasmic reticulum</keyword>
<evidence type="ECO:0000256" key="5">
    <source>
        <dbReference type="ARBA" id="ARBA00022692"/>
    </source>
</evidence>
<evidence type="ECO:0000256" key="3">
    <source>
        <dbReference type="ARBA" id="ARBA00005610"/>
    </source>
</evidence>
<dbReference type="GO" id="GO:0005789">
    <property type="term" value="C:endoplasmic reticulum membrane"/>
    <property type="evidence" value="ECO:0007669"/>
    <property type="project" value="UniProtKB-SubCell"/>
</dbReference>